<name>A0A8S5SY66_9CAUD</name>
<reference evidence="1" key="1">
    <citation type="journal article" date="2021" name="Proc. Natl. Acad. Sci. U.S.A.">
        <title>A Catalog of Tens of Thousands of Viruses from Human Metagenomes Reveals Hidden Associations with Chronic Diseases.</title>
        <authorList>
            <person name="Tisza M.J."/>
            <person name="Buck C.B."/>
        </authorList>
    </citation>
    <scope>NUCLEOTIDE SEQUENCE</scope>
    <source>
        <strain evidence="1">CtAkS7</strain>
    </source>
</reference>
<organism evidence="1">
    <name type="scientific">Siphoviridae sp. ctAkS7</name>
    <dbReference type="NCBI Taxonomy" id="2827798"/>
    <lineage>
        <taxon>Viruses</taxon>
        <taxon>Duplodnaviria</taxon>
        <taxon>Heunggongvirae</taxon>
        <taxon>Uroviricota</taxon>
        <taxon>Caudoviricetes</taxon>
    </lineage>
</organism>
<evidence type="ECO:0000313" key="1">
    <source>
        <dbReference type="EMBL" id="DAF55723.1"/>
    </source>
</evidence>
<proteinExistence type="predicted"/>
<sequence>MSNLLFASELGKRPQVARLTEPHTAGSGIFTCEALSGWAGECSFVIYEVDSSGNPISGSETDWIGTKNNRNLENLELTAGVDRDYPVDRTYLVATETAGGRNKLIQGLKNTLNDDGTLKAGVVDLSKIPDGSVTATKIAHNSINNDKIADNLLDGRKLLDNSIPITKIKGAYSKDRVEIGTWVDGRKVYRKVITGTGNVPTSIPFEKFTTIVKSEMMVKNQGAGQAWRMIPWLFNGNDLNWYGGYYFLEDNRTIAVQLGNEIKKAVYWHIIVEYCID</sequence>
<protein>
    <recommendedName>
        <fullName evidence="2">Tail fiber protein</fullName>
    </recommendedName>
</protein>
<evidence type="ECO:0008006" key="2">
    <source>
        <dbReference type="Google" id="ProtNLM"/>
    </source>
</evidence>
<dbReference type="EMBL" id="BK032698">
    <property type="protein sequence ID" value="DAF55723.1"/>
    <property type="molecule type" value="Genomic_DNA"/>
</dbReference>
<accession>A0A8S5SY66</accession>